<dbReference type="AlphaFoldDB" id="A0A4R2R6I3"/>
<dbReference type="Proteomes" id="UP000294911">
    <property type="component" value="Unassembled WGS sequence"/>
</dbReference>
<gene>
    <name evidence="1" type="ORF">EV191_1011413</name>
</gene>
<keyword evidence="2" id="KW-1185">Reference proteome</keyword>
<evidence type="ECO:0008006" key="3">
    <source>
        <dbReference type="Google" id="ProtNLM"/>
    </source>
</evidence>
<protein>
    <recommendedName>
        <fullName evidence="3">NUDIX domain-containing protein</fullName>
    </recommendedName>
</protein>
<dbReference type="RefSeq" id="WP_207894403.1">
    <property type="nucleotide sequence ID" value="NZ_SLXQ01000001.1"/>
</dbReference>
<proteinExistence type="predicted"/>
<accession>A0A4R2R6I3</accession>
<dbReference type="EMBL" id="SLXQ01000001">
    <property type="protein sequence ID" value="TCP57458.1"/>
    <property type="molecule type" value="Genomic_DNA"/>
</dbReference>
<name>A0A4R2R6I3_9PSEU</name>
<evidence type="ECO:0000313" key="2">
    <source>
        <dbReference type="Proteomes" id="UP000294911"/>
    </source>
</evidence>
<reference evidence="1 2" key="1">
    <citation type="submission" date="2019-03" db="EMBL/GenBank/DDBJ databases">
        <title>Genomic Encyclopedia of Type Strains, Phase IV (KMG-IV): sequencing the most valuable type-strain genomes for metagenomic binning, comparative biology and taxonomic classification.</title>
        <authorList>
            <person name="Goeker M."/>
        </authorList>
    </citation>
    <scope>NUCLEOTIDE SEQUENCE [LARGE SCALE GENOMIC DNA]</scope>
    <source>
        <strain evidence="1 2">DSM 45765</strain>
    </source>
</reference>
<organism evidence="1 2">
    <name type="scientific">Tamaricihabitans halophyticus</name>
    <dbReference type="NCBI Taxonomy" id="1262583"/>
    <lineage>
        <taxon>Bacteria</taxon>
        <taxon>Bacillati</taxon>
        <taxon>Actinomycetota</taxon>
        <taxon>Actinomycetes</taxon>
        <taxon>Pseudonocardiales</taxon>
        <taxon>Pseudonocardiaceae</taxon>
        <taxon>Tamaricihabitans</taxon>
    </lineage>
</organism>
<sequence length="57" mass="6214">MREISEELAVTITLASAAHVGTFQAQAHGHDYADRARVSPPVDQLIFDQLHETGQLA</sequence>
<comment type="caution">
    <text evidence="1">The sequence shown here is derived from an EMBL/GenBank/DDBJ whole genome shotgun (WGS) entry which is preliminary data.</text>
</comment>
<evidence type="ECO:0000313" key="1">
    <source>
        <dbReference type="EMBL" id="TCP57458.1"/>
    </source>
</evidence>